<evidence type="ECO:0000313" key="1">
    <source>
        <dbReference type="EMBL" id="MCL6422021.1"/>
    </source>
</evidence>
<keyword evidence="2" id="KW-1185">Reference proteome</keyword>
<evidence type="ECO:0008006" key="3">
    <source>
        <dbReference type="Google" id="ProtNLM"/>
    </source>
</evidence>
<dbReference type="Proteomes" id="UP001203761">
    <property type="component" value="Unassembled WGS sequence"/>
</dbReference>
<dbReference type="EMBL" id="JAKNCJ010000001">
    <property type="protein sequence ID" value="MCL6422021.1"/>
    <property type="molecule type" value="Genomic_DNA"/>
</dbReference>
<comment type="caution">
    <text evidence="1">The sequence shown here is derived from an EMBL/GenBank/DDBJ whole genome shotgun (WGS) entry which is preliminary data.</text>
</comment>
<name>A0ABT0QWK1_9MICO</name>
<accession>A0ABT0QWK1</accession>
<proteinExistence type="predicted"/>
<organism evidence="1 2">
    <name type="scientific">Brachybacterium equifaecis</name>
    <dbReference type="NCBI Taxonomy" id="2910770"/>
    <lineage>
        <taxon>Bacteria</taxon>
        <taxon>Bacillati</taxon>
        <taxon>Actinomycetota</taxon>
        <taxon>Actinomycetes</taxon>
        <taxon>Micrococcales</taxon>
        <taxon>Dermabacteraceae</taxon>
        <taxon>Brachybacterium</taxon>
    </lineage>
</organism>
<reference evidence="1" key="1">
    <citation type="submission" date="2022-02" db="EMBL/GenBank/DDBJ databases">
        <authorList>
            <person name="Lee M."/>
            <person name="Kim S.-J."/>
            <person name="Jung M.-Y."/>
        </authorList>
    </citation>
    <scope>NUCLEOTIDE SEQUENCE</scope>
    <source>
        <strain evidence="1">JHP9</strain>
    </source>
</reference>
<gene>
    <name evidence="1" type="ORF">Bequi_01230</name>
</gene>
<dbReference type="RefSeq" id="WP_249736184.1">
    <property type="nucleotide sequence ID" value="NZ_JAKNCJ010000001.1"/>
</dbReference>
<protein>
    <recommendedName>
        <fullName evidence="3">DUF559 domain-containing protein</fullName>
    </recommendedName>
</protein>
<evidence type="ECO:0000313" key="2">
    <source>
        <dbReference type="Proteomes" id="UP001203761"/>
    </source>
</evidence>
<sequence>MSRNPSPLPAELAGRVFTTEEAFSCGVSSERLRRRDLRPLVKGVYAPEGHSLTEREVVGALCRKYPGAAAAGLTAARLWGMPLPLSVGSWSLGTPVTLLSPRALHRHDRAIVHWQHRDLDRTRIVHGNECRATSMVQTWIDLRHDLSPSWLVVIGDHLVRKPRAWAEGRDAPYAAVEELVRAARAATGRGIVGLRGAAERVRVGSDSPQETLLRLACAEAGLPMPELNSPWIAGGEDLGTPDLLWRSHGVCVEYDGRTHLSPEQRWRDIRREMRRREQGMVEIRVVHEEARHGWSAPVARIAKALRERE</sequence>